<organism evidence="1">
    <name type="scientific">Clostridium botulinum (strain Eklund 17B / Type B)</name>
    <dbReference type="NCBI Taxonomy" id="935198"/>
    <lineage>
        <taxon>Bacteria</taxon>
        <taxon>Bacillati</taxon>
        <taxon>Bacillota</taxon>
        <taxon>Clostridia</taxon>
        <taxon>Eubacteriales</taxon>
        <taxon>Clostridiaceae</taxon>
        <taxon>Clostridium</taxon>
    </lineage>
</organism>
<dbReference type="HOGENOM" id="CLU_3267866_0_0_9"/>
<proteinExistence type="predicted"/>
<sequence>MSQCLILYLELGKVSYYLIVEGFFIQKIEKVYWKTFGDLQV</sequence>
<dbReference type="EMBL" id="CP001056">
    <property type="protein sequence ID" value="ACD21785.1"/>
    <property type="molecule type" value="Genomic_DNA"/>
</dbReference>
<dbReference type="KEGG" id="cbk:CLL_A1655"/>
<name>B2TKW9_CLOBB</name>
<reference evidence="1" key="1">
    <citation type="submission" date="2009-06" db="EMBL/GenBank/DDBJ databases">
        <authorList>
            <consortium name="US DOE Joint Genome Institute (JGI-PGF)"/>
            <person name="Lucas S."/>
            <person name="Copeland A."/>
            <person name="Lapidus A."/>
            <person name="Glavina del Rio T."/>
            <person name="Dalin E."/>
            <person name="Tice H."/>
            <person name="Bruce D."/>
            <person name="Goodwin L."/>
            <person name="Pitluck S."/>
            <person name="Kyrpides N."/>
            <person name="Mavromatis K."/>
            <person name="Ivanova N."/>
            <person name="Saunders E."/>
            <person name="Brettin T."/>
            <person name="Detter J.C."/>
            <person name="Han C."/>
            <person name="Larimer F."/>
            <person name="Land M."/>
            <person name="Hauser L."/>
            <person name="Markowitz V."/>
            <person name="Cheng J.-F."/>
            <person name="Hugenholtz P."/>
            <person name="Woyke T."/>
            <person name="Wu D."/>
            <person name="Gronow S."/>
            <person name="Klenk H.-P."/>
            <person name="Eisen J.A."/>
        </authorList>
    </citation>
    <scope>NUCLEOTIDE SEQUENCE</scope>
    <source>
        <strain evidence="1">Eklund 17B</strain>
    </source>
</reference>
<gene>
    <name evidence="1" type="ordered locus">CLL_A1655</name>
</gene>
<accession>B2TKW9</accession>
<dbReference type="AlphaFoldDB" id="B2TKW9"/>
<evidence type="ECO:0000313" key="1">
    <source>
        <dbReference type="EMBL" id="ACD21785.1"/>
    </source>
</evidence>
<protein>
    <submittedName>
        <fullName evidence="1">Uncharacterized protein</fullName>
    </submittedName>
</protein>
<reference evidence="1" key="2">
    <citation type="submission" date="2009-08" db="EMBL/GenBank/DDBJ databases">
        <authorList>
            <person name="Shrivastava S."/>
            <person name="Brinkac L.M."/>
            <person name="Dodson R.J."/>
            <person name="Harkins D.M."/>
            <person name="Durkin A.S."/>
            <person name="Sutton G."/>
        </authorList>
    </citation>
    <scope>NUCLEOTIDE SEQUENCE</scope>
    <source>
        <strain evidence="1">Eklund 17B</strain>
    </source>
</reference>